<proteinExistence type="predicted"/>
<dbReference type="SUPFAM" id="SSF47473">
    <property type="entry name" value="EF-hand"/>
    <property type="match status" value="1"/>
</dbReference>
<dbReference type="AlphaFoldDB" id="A0A2W5JWN2"/>
<evidence type="ECO:0000259" key="2">
    <source>
        <dbReference type="PROSITE" id="PS50222"/>
    </source>
</evidence>
<protein>
    <recommendedName>
        <fullName evidence="2">EF-hand domain-containing protein</fullName>
    </recommendedName>
</protein>
<accession>A0A2W5JWN2</accession>
<feature type="signal peptide" evidence="1">
    <location>
        <begin position="1"/>
        <end position="25"/>
    </location>
</feature>
<name>A0A2W5JWN2_9GAMM</name>
<feature type="chain" id="PRO_5016147980" description="EF-hand domain-containing protein" evidence="1">
    <location>
        <begin position="26"/>
        <end position="94"/>
    </location>
</feature>
<dbReference type="CDD" id="cd00051">
    <property type="entry name" value="EFh"/>
    <property type="match status" value="1"/>
</dbReference>
<dbReference type="Proteomes" id="UP000249046">
    <property type="component" value="Unassembled WGS sequence"/>
</dbReference>
<reference evidence="3 4" key="1">
    <citation type="submission" date="2017-08" db="EMBL/GenBank/DDBJ databases">
        <title>Infants hospitalized years apart are colonized by the same room-sourced microbial strains.</title>
        <authorList>
            <person name="Brooks B."/>
            <person name="Olm M.R."/>
            <person name="Firek B.A."/>
            <person name="Baker R."/>
            <person name="Thomas B.C."/>
            <person name="Morowitz M.J."/>
            <person name="Banfield J.F."/>
        </authorList>
    </citation>
    <scope>NUCLEOTIDE SEQUENCE [LARGE SCALE GENOMIC DNA]</scope>
    <source>
        <strain evidence="3">S2_005_003_R2_42</strain>
    </source>
</reference>
<dbReference type="GO" id="GO:0005509">
    <property type="term" value="F:calcium ion binding"/>
    <property type="evidence" value="ECO:0007669"/>
    <property type="project" value="InterPro"/>
</dbReference>
<organism evidence="3 4">
    <name type="scientific">Rhodanobacter denitrificans</name>
    <dbReference type="NCBI Taxonomy" id="666685"/>
    <lineage>
        <taxon>Bacteria</taxon>
        <taxon>Pseudomonadati</taxon>
        <taxon>Pseudomonadota</taxon>
        <taxon>Gammaproteobacteria</taxon>
        <taxon>Lysobacterales</taxon>
        <taxon>Rhodanobacteraceae</taxon>
        <taxon>Rhodanobacter</taxon>
    </lineage>
</organism>
<dbReference type="PROSITE" id="PS50222">
    <property type="entry name" value="EF_HAND_2"/>
    <property type="match status" value="1"/>
</dbReference>
<evidence type="ECO:0000313" key="4">
    <source>
        <dbReference type="Proteomes" id="UP000249046"/>
    </source>
</evidence>
<dbReference type="Pfam" id="PF13202">
    <property type="entry name" value="EF-hand_5"/>
    <property type="match status" value="2"/>
</dbReference>
<evidence type="ECO:0000313" key="3">
    <source>
        <dbReference type="EMBL" id="PZQ09216.1"/>
    </source>
</evidence>
<evidence type="ECO:0000256" key="1">
    <source>
        <dbReference type="SAM" id="SignalP"/>
    </source>
</evidence>
<dbReference type="InterPro" id="IPR018247">
    <property type="entry name" value="EF_Hand_1_Ca_BS"/>
</dbReference>
<sequence>MLKMPRIRNPLFAVSLAAVSLAAFAQTPRPNSGELAPEWTRTDTDRDGFLTKEELVPFPSVLKQFEVIDTDRDGKISQAEYADWVDAGKPTRDD</sequence>
<dbReference type="PROSITE" id="PS00018">
    <property type="entry name" value="EF_HAND_1"/>
    <property type="match status" value="1"/>
</dbReference>
<feature type="domain" description="EF-hand" evidence="2">
    <location>
        <begin position="56"/>
        <end position="91"/>
    </location>
</feature>
<keyword evidence="1" id="KW-0732">Signal</keyword>
<comment type="caution">
    <text evidence="3">The sequence shown here is derived from an EMBL/GenBank/DDBJ whole genome shotgun (WGS) entry which is preliminary data.</text>
</comment>
<dbReference type="InterPro" id="IPR011992">
    <property type="entry name" value="EF-hand-dom_pair"/>
</dbReference>
<dbReference type="Gene3D" id="1.10.238.10">
    <property type="entry name" value="EF-hand"/>
    <property type="match status" value="1"/>
</dbReference>
<gene>
    <name evidence="3" type="ORF">DI564_18060</name>
</gene>
<dbReference type="InterPro" id="IPR002048">
    <property type="entry name" value="EF_hand_dom"/>
</dbReference>
<dbReference type="EMBL" id="QFPO01000034">
    <property type="protein sequence ID" value="PZQ09216.1"/>
    <property type="molecule type" value="Genomic_DNA"/>
</dbReference>